<name>A0A9W9D8D4_9PLEO</name>
<dbReference type="InterPro" id="IPR016181">
    <property type="entry name" value="Acyl_CoA_acyltransferase"/>
</dbReference>
<proteinExistence type="predicted"/>
<dbReference type="PANTHER" id="PTHR43305:SF1">
    <property type="entry name" value="FAMILY N-ACETYLTRANSFERASE, PUTATIVE (AFU_ORTHOLOGUE AFUA_2G01380)-RELATED"/>
    <property type="match status" value="1"/>
</dbReference>
<evidence type="ECO:0000313" key="3">
    <source>
        <dbReference type="Proteomes" id="UP001140510"/>
    </source>
</evidence>
<dbReference type="Proteomes" id="UP001140510">
    <property type="component" value="Unassembled WGS sequence"/>
</dbReference>
<protein>
    <recommendedName>
        <fullName evidence="1">N-acetyltransferase domain-containing protein</fullName>
    </recommendedName>
</protein>
<sequence>MTTDRQPTVKVRPAQFPDDKDTISNLFLAYEQHLLDTASVKLDFQNFNDELANLPGKYSVSNTGALWLAYISDSAQNTSAHSTAGDAPANETTIGCMGLRAFTTAQAELKRLYLVPSARGLGASKALMDVAIARARELGYKEVLLDTLGSMTAARRLYEKYGFREIDAYYDSHPDAVFYRLELGVEEKGT</sequence>
<dbReference type="OrthoDB" id="41532at2759"/>
<dbReference type="Gene3D" id="3.40.630.30">
    <property type="match status" value="1"/>
</dbReference>
<gene>
    <name evidence="2" type="ORF">N0V91_005379</name>
</gene>
<organism evidence="2 3">
    <name type="scientific">Didymella pomorum</name>
    <dbReference type="NCBI Taxonomy" id="749634"/>
    <lineage>
        <taxon>Eukaryota</taxon>
        <taxon>Fungi</taxon>
        <taxon>Dikarya</taxon>
        <taxon>Ascomycota</taxon>
        <taxon>Pezizomycotina</taxon>
        <taxon>Dothideomycetes</taxon>
        <taxon>Pleosporomycetidae</taxon>
        <taxon>Pleosporales</taxon>
        <taxon>Pleosporineae</taxon>
        <taxon>Didymellaceae</taxon>
        <taxon>Didymella</taxon>
    </lineage>
</organism>
<dbReference type="PROSITE" id="PS51186">
    <property type="entry name" value="GNAT"/>
    <property type="match status" value="1"/>
</dbReference>
<dbReference type="SUPFAM" id="SSF55729">
    <property type="entry name" value="Acyl-CoA N-acyltransferases (Nat)"/>
    <property type="match status" value="1"/>
</dbReference>
<dbReference type="AlphaFoldDB" id="A0A9W9D8D4"/>
<feature type="domain" description="N-acetyltransferase" evidence="1">
    <location>
        <begin position="42"/>
        <end position="184"/>
    </location>
</feature>
<dbReference type="PANTHER" id="PTHR43305">
    <property type="entry name" value="FAMILY N-ACETYLTRANSFERASE, PUTATIVE (AFU_ORTHOLOGUE AFUA_2G01380)-RELATED"/>
    <property type="match status" value="1"/>
</dbReference>
<evidence type="ECO:0000259" key="1">
    <source>
        <dbReference type="PROSITE" id="PS51186"/>
    </source>
</evidence>
<dbReference type="EMBL" id="JAPEVA010000036">
    <property type="protein sequence ID" value="KAJ4405220.1"/>
    <property type="molecule type" value="Genomic_DNA"/>
</dbReference>
<dbReference type="CDD" id="cd04301">
    <property type="entry name" value="NAT_SF"/>
    <property type="match status" value="1"/>
</dbReference>
<evidence type="ECO:0000313" key="2">
    <source>
        <dbReference type="EMBL" id="KAJ4405220.1"/>
    </source>
</evidence>
<dbReference type="Pfam" id="PF00583">
    <property type="entry name" value="Acetyltransf_1"/>
    <property type="match status" value="1"/>
</dbReference>
<dbReference type="InterPro" id="IPR000182">
    <property type="entry name" value="GNAT_dom"/>
</dbReference>
<accession>A0A9W9D8D4</accession>
<comment type="caution">
    <text evidence="2">The sequence shown here is derived from an EMBL/GenBank/DDBJ whole genome shotgun (WGS) entry which is preliminary data.</text>
</comment>
<dbReference type="InterPro" id="IPR052777">
    <property type="entry name" value="Acetyltransferase_Enz"/>
</dbReference>
<keyword evidence="3" id="KW-1185">Reference proteome</keyword>
<dbReference type="GO" id="GO:0016747">
    <property type="term" value="F:acyltransferase activity, transferring groups other than amino-acyl groups"/>
    <property type="evidence" value="ECO:0007669"/>
    <property type="project" value="InterPro"/>
</dbReference>
<reference evidence="2" key="1">
    <citation type="submission" date="2022-10" db="EMBL/GenBank/DDBJ databases">
        <title>Tapping the CABI collections for fungal endophytes: first genome assemblies for Collariella, Neodidymelliopsis, Ascochyta clinopodiicola, Didymella pomorum, Didymosphaeria variabile, Neocosmospora piperis and Neocucurbitaria cava.</title>
        <authorList>
            <person name="Hill R."/>
        </authorList>
    </citation>
    <scope>NUCLEOTIDE SEQUENCE</scope>
    <source>
        <strain evidence="2">IMI 355091</strain>
    </source>
</reference>